<evidence type="ECO:0000256" key="9">
    <source>
        <dbReference type="ARBA" id="ARBA00023010"/>
    </source>
</evidence>
<dbReference type="AlphaFoldDB" id="A0A1I8C0I7"/>
<evidence type="ECO:0000256" key="8">
    <source>
        <dbReference type="ARBA" id="ARBA00022989"/>
    </source>
</evidence>
<proteinExistence type="inferred from homology"/>
<dbReference type="GO" id="GO:0005741">
    <property type="term" value="C:mitochondrial outer membrane"/>
    <property type="evidence" value="ECO:0007669"/>
    <property type="project" value="UniProtKB-SubCell"/>
</dbReference>
<evidence type="ECO:0000256" key="4">
    <source>
        <dbReference type="ARBA" id="ARBA00022448"/>
    </source>
</evidence>
<evidence type="ECO:0000256" key="12">
    <source>
        <dbReference type="ARBA" id="ARBA00023170"/>
    </source>
</evidence>
<accession>A0A1I8C0I7</accession>
<evidence type="ECO:0000313" key="15">
    <source>
        <dbReference type="Proteomes" id="UP000095281"/>
    </source>
</evidence>
<keyword evidence="9" id="KW-0811">Translocation</keyword>
<keyword evidence="11 14" id="KW-0472">Membrane</keyword>
<keyword evidence="7" id="KW-0653">Protein transport</keyword>
<evidence type="ECO:0000256" key="11">
    <source>
        <dbReference type="ARBA" id="ARBA00023136"/>
    </source>
</evidence>
<evidence type="ECO:0000256" key="5">
    <source>
        <dbReference type="ARBA" id="ARBA00022692"/>
    </source>
</evidence>
<dbReference type="GO" id="GO:0006886">
    <property type="term" value="P:intracellular protein transport"/>
    <property type="evidence" value="ECO:0007669"/>
    <property type="project" value="InterPro"/>
</dbReference>
<keyword evidence="15" id="KW-1185">Reference proteome</keyword>
<evidence type="ECO:0000256" key="2">
    <source>
        <dbReference type="ARBA" id="ARBA00009874"/>
    </source>
</evidence>
<evidence type="ECO:0000256" key="3">
    <source>
        <dbReference type="ARBA" id="ARBA00016229"/>
    </source>
</evidence>
<evidence type="ECO:0000256" key="1">
    <source>
        <dbReference type="ARBA" id="ARBA00004572"/>
    </source>
</evidence>
<dbReference type="InterPro" id="IPR005683">
    <property type="entry name" value="Tom22"/>
</dbReference>
<reference evidence="16" key="1">
    <citation type="submission" date="2016-11" db="UniProtKB">
        <authorList>
            <consortium name="WormBaseParasite"/>
        </authorList>
    </citation>
    <scope>IDENTIFICATION</scope>
</reference>
<evidence type="ECO:0000256" key="6">
    <source>
        <dbReference type="ARBA" id="ARBA00022787"/>
    </source>
</evidence>
<keyword evidence="4" id="KW-0813">Transport</keyword>
<dbReference type="PANTHER" id="PTHR12504">
    <property type="entry name" value="MITOCHONDRIAL IMPORT RECEPTOR SUBUNIT TOM22"/>
    <property type="match status" value="1"/>
</dbReference>
<evidence type="ECO:0000256" key="7">
    <source>
        <dbReference type="ARBA" id="ARBA00022927"/>
    </source>
</evidence>
<sequence>MEFNPLHPSSDPFQVPSNEEHKIEEIDDDQLEETLFERIEGLKEMFPSGLRSAFCYSVGAGWSLLSNSVREFWFARNATWVLSTSAFIMILPYFVDKELRDMEKSTLKQQKQLLLGPQ</sequence>
<keyword evidence="5 14" id="KW-0812">Transmembrane</keyword>
<evidence type="ECO:0000313" key="16">
    <source>
        <dbReference type="WBParaSite" id="MhA1_Contig88.frz3.gene65"/>
    </source>
</evidence>
<keyword evidence="10" id="KW-0496">Mitochondrion</keyword>
<keyword evidence="8 14" id="KW-1133">Transmembrane helix</keyword>
<keyword evidence="12" id="KW-0675">Receptor</keyword>
<feature type="transmembrane region" description="Helical" evidence="14">
    <location>
        <begin position="77"/>
        <end position="95"/>
    </location>
</feature>
<dbReference type="PANTHER" id="PTHR12504:SF0">
    <property type="entry name" value="MITOCHONDRIAL IMPORT RECEPTOR SUBUNIT TOM22 HOMOLOG"/>
    <property type="match status" value="1"/>
</dbReference>
<keyword evidence="6" id="KW-1000">Mitochondrion outer membrane</keyword>
<comment type="similarity">
    <text evidence="2">Belongs to the Tom22 family.</text>
</comment>
<dbReference type="WBParaSite" id="MhA1_Contig88.frz3.gene65">
    <property type="protein sequence ID" value="MhA1_Contig88.frz3.gene65"/>
    <property type="gene ID" value="MhA1_Contig88.frz3.gene65"/>
</dbReference>
<dbReference type="CDD" id="cd22884">
    <property type="entry name" value="TOM22"/>
    <property type="match status" value="1"/>
</dbReference>
<evidence type="ECO:0000256" key="13">
    <source>
        <dbReference type="SAM" id="MobiDB-lite"/>
    </source>
</evidence>
<protein>
    <recommendedName>
        <fullName evidence="3">Mitochondrial import receptor subunit TOM22 homolog</fullName>
    </recommendedName>
</protein>
<name>A0A1I8C0I7_MELHA</name>
<dbReference type="Proteomes" id="UP000095281">
    <property type="component" value="Unplaced"/>
</dbReference>
<comment type="subcellular location">
    <subcellularLocation>
        <location evidence="1">Mitochondrion outer membrane</location>
        <topology evidence="1">Single-pass membrane protein</topology>
    </subcellularLocation>
</comment>
<dbReference type="Pfam" id="PF04281">
    <property type="entry name" value="Tom22"/>
    <property type="match status" value="1"/>
</dbReference>
<dbReference type="OMA" id="FGRSAFW"/>
<evidence type="ECO:0000256" key="14">
    <source>
        <dbReference type="SAM" id="Phobius"/>
    </source>
</evidence>
<feature type="region of interest" description="Disordered" evidence="13">
    <location>
        <begin position="1"/>
        <end position="21"/>
    </location>
</feature>
<evidence type="ECO:0000256" key="10">
    <source>
        <dbReference type="ARBA" id="ARBA00023128"/>
    </source>
</evidence>
<organism evidence="15 16">
    <name type="scientific">Meloidogyne hapla</name>
    <name type="common">Root-knot nematode worm</name>
    <dbReference type="NCBI Taxonomy" id="6305"/>
    <lineage>
        <taxon>Eukaryota</taxon>
        <taxon>Metazoa</taxon>
        <taxon>Ecdysozoa</taxon>
        <taxon>Nematoda</taxon>
        <taxon>Chromadorea</taxon>
        <taxon>Rhabditida</taxon>
        <taxon>Tylenchina</taxon>
        <taxon>Tylenchomorpha</taxon>
        <taxon>Tylenchoidea</taxon>
        <taxon>Meloidogynidae</taxon>
        <taxon>Meloidogyninae</taxon>
        <taxon>Meloidogyne</taxon>
    </lineage>
</organism>